<keyword evidence="3" id="KW-1185">Reference proteome</keyword>
<reference evidence="2 3" key="1">
    <citation type="submission" date="2023-10" db="EMBL/GenBank/DDBJ databases">
        <title>Marine bacteria isolated from horseshoe crab.</title>
        <authorList>
            <person name="Cheng T.H."/>
        </authorList>
    </citation>
    <scope>NUCLEOTIDE SEQUENCE [LARGE SCALE GENOMIC DNA]</scope>
    <source>
        <strain evidence="2 3">HSC6</strain>
    </source>
</reference>
<dbReference type="Proteomes" id="UP001186452">
    <property type="component" value="Unassembled WGS sequence"/>
</dbReference>
<dbReference type="InterPro" id="IPR021306">
    <property type="entry name" value="DUF2878"/>
</dbReference>
<gene>
    <name evidence="2" type="ORF">R2X38_01360</name>
</gene>
<keyword evidence="1" id="KW-0472">Membrane</keyword>
<accession>A0ABU3ZC01</accession>
<feature type="transmembrane region" description="Helical" evidence="1">
    <location>
        <begin position="15"/>
        <end position="40"/>
    </location>
</feature>
<organism evidence="2 3">
    <name type="scientific">Photobacterium rosenbergii</name>
    <dbReference type="NCBI Taxonomy" id="294936"/>
    <lineage>
        <taxon>Bacteria</taxon>
        <taxon>Pseudomonadati</taxon>
        <taxon>Pseudomonadota</taxon>
        <taxon>Gammaproteobacteria</taxon>
        <taxon>Vibrionales</taxon>
        <taxon>Vibrionaceae</taxon>
        <taxon>Photobacterium</taxon>
    </lineage>
</organism>
<feature type="transmembrane region" description="Helical" evidence="1">
    <location>
        <begin position="101"/>
        <end position="121"/>
    </location>
</feature>
<proteinExistence type="predicted"/>
<dbReference type="Pfam" id="PF11086">
    <property type="entry name" value="DUF2878"/>
    <property type="match status" value="1"/>
</dbReference>
<sequence length="163" mass="18214">MSGKKLLLAGLLFNMYWSIAVLGQQAYVWVLVLLVVVCWWKFPKGIKAALSIALVGVVMDLTLSVVDILAFDSIIIPSWLIMLWLGFGTFVWFMRSTIVSYPVMLIGILGGIGGSMSYFAGYRLEAVQWPLGVGITLSVLFVIWLMFSLVIALMMKRNEPHYS</sequence>
<feature type="transmembrane region" description="Helical" evidence="1">
    <location>
        <begin position="52"/>
        <end position="70"/>
    </location>
</feature>
<evidence type="ECO:0000313" key="2">
    <source>
        <dbReference type="EMBL" id="MDV5167643.1"/>
    </source>
</evidence>
<name>A0ABU3ZC01_9GAMM</name>
<dbReference type="RefSeq" id="WP_317520203.1">
    <property type="nucleotide sequence ID" value="NZ_JAWJZI010000001.1"/>
</dbReference>
<evidence type="ECO:0000313" key="3">
    <source>
        <dbReference type="Proteomes" id="UP001186452"/>
    </source>
</evidence>
<keyword evidence="1" id="KW-0812">Transmembrane</keyword>
<feature type="transmembrane region" description="Helical" evidence="1">
    <location>
        <begin position="133"/>
        <end position="155"/>
    </location>
</feature>
<dbReference type="EMBL" id="JAWJZI010000001">
    <property type="protein sequence ID" value="MDV5167643.1"/>
    <property type="molecule type" value="Genomic_DNA"/>
</dbReference>
<evidence type="ECO:0000256" key="1">
    <source>
        <dbReference type="SAM" id="Phobius"/>
    </source>
</evidence>
<feature type="transmembrane region" description="Helical" evidence="1">
    <location>
        <begin position="76"/>
        <end position="94"/>
    </location>
</feature>
<keyword evidence="1" id="KW-1133">Transmembrane helix</keyword>
<protein>
    <submittedName>
        <fullName evidence="2">DUF2878 family protein</fullName>
    </submittedName>
</protein>
<comment type="caution">
    <text evidence="2">The sequence shown here is derived from an EMBL/GenBank/DDBJ whole genome shotgun (WGS) entry which is preliminary data.</text>
</comment>